<evidence type="ECO:0000259" key="2">
    <source>
        <dbReference type="SMART" id="SM00827"/>
    </source>
</evidence>
<feature type="transmembrane region" description="Helical" evidence="1">
    <location>
        <begin position="124"/>
        <end position="146"/>
    </location>
</feature>
<dbReference type="PANTHER" id="PTHR47170:SF2">
    <property type="entry name" value="MALONYL-COA:ACP TRANSACYLASE (MAT) DOMAIN-CONTAINING PROTEIN"/>
    <property type="match status" value="1"/>
</dbReference>
<proteinExistence type="predicted"/>
<evidence type="ECO:0000313" key="4">
    <source>
        <dbReference type="Proteomes" id="UP000887458"/>
    </source>
</evidence>
<reference evidence="3 4" key="1">
    <citation type="journal article" date="2018" name="J. Allergy Clin. Immunol.">
        <title>High-quality assembly of Dermatophagoides pteronyssinus genome and transcriptome reveals a wide range of novel allergens.</title>
        <authorList>
            <person name="Liu X.Y."/>
            <person name="Yang K.Y."/>
            <person name="Wang M.Q."/>
            <person name="Kwok J.S."/>
            <person name="Zeng X."/>
            <person name="Yang Z."/>
            <person name="Xiao X.J."/>
            <person name="Lau C.P."/>
            <person name="Li Y."/>
            <person name="Huang Z.M."/>
            <person name="Ba J.G."/>
            <person name="Yim A.K."/>
            <person name="Ouyang C.Y."/>
            <person name="Ngai S.M."/>
            <person name="Chan T.F."/>
            <person name="Leung E.L."/>
            <person name="Liu L."/>
            <person name="Liu Z.G."/>
            <person name="Tsui S.K."/>
        </authorList>
    </citation>
    <scope>NUCLEOTIDE SEQUENCE [LARGE SCALE GENOMIC DNA]</scope>
    <source>
        <strain evidence="3">Derp</strain>
    </source>
</reference>
<dbReference type="InterPro" id="IPR014043">
    <property type="entry name" value="Acyl_transferase_dom"/>
</dbReference>
<dbReference type="SUPFAM" id="SSF55048">
    <property type="entry name" value="Probable ACP-binding domain of malonyl-CoA ACP transacylase"/>
    <property type="match status" value="1"/>
</dbReference>
<evidence type="ECO:0000313" key="3">
    <source>
        <dbReference type="EMBL" id="KAH9420720.1"/>
    </source>
</evidence>
<feature type="transmembrane region" description="Helical" evidence="1">
    <location>
        <begin position="153"/>
        <end position="172"/>
    </location>
</feature>
<gene>
    <name evidence="3" type="ORF">DERP_001151</name>
</gene>
<keyword evidence="1" id="KW-0812">Transmembrane</keyword>
<dbReference type="InterPro" id="IPR001227">
    <property type="entry name" value="Ac_transferase_dom_sf"/>
</dbReference>
<feature type="transmembrane region" description="Helical" evidence="1">
    <location>
        <begin position="96"/>
        <end position="118"/>
    </location>
</feature>
<feature type="domain" description="Malonyl-CoA:ACP transacylase (MAT)" evidence="2">
    <location>
        <begin position="269"/>
        <end position="565"/>
    </location>
</feature>
<evidence type="ECO:0000256" key="1">
    <source>
        <dbReference type="SAM" id="Phobius"/>
    </source>
</evidence>
<dbReference type="SMART" id="SM00827">
    <property type="entry name" value="PKS_AT"/>
    <property type="match status" value="1"/>
</dbReference>
<keyword evidence="1" id="KW-0472">Membrane</keyword>
<protein>
    <recommendedName>
        <fullName evidence="2">Malonyl-CoA:ACP transacylase (MAT) domain-containing protein</fullName>
    </recommendedName>
</protein>
<dbReference type="InterPro" id="IPR052760">
    <property type="entry name" value="Mitochondrial_malonyltrans"/>
</dbReference>
<keyword evidence="4" id="KW-1185">Reference proteome</keyword>
<dbReference type="InterPro" id="IPR016036">
    <property type="entry name" value="Malonyl_transacylase_ACP-bd"/>
</dbReference>
<dbReference type="Gene3D" id="3.40.366.10">
    <property type="entry name" value="Malonyl-Coenzyme A Acyl Carrier Protein, domain 2"/>
    <property type="match status" value="1"/>
</dbReference>
<dbReference type="PANTHER" id="PTHR47170">
    <property type="entry name" value="MALONYL-COA ACP TRANSACYLASE, ACP-BINDING"/>
    <property type="match status" value="1"/>
</dbReference>
<accession>A0ABQ8JE59</accession>
<comment type="caution">
    <text evidence="3">The sequence shown here is derived from an EMBL/GenBank/DDBJ whole genome shotgun (WGS) entry which is preliminary data.</text>
</comment>
<reference evidence="3 4" key="2">
    <citation type="journal article" date="2022" name="Mol. Biol. Evol.">
        <title>Comparative Genomics Reveals Insights into the Divergent Evolution of Astigmatic Mites and Household Pest Adaptations.</title>
        <authorList>
            <person name="Xiong Q."/>
            <person name="Wan A.T."/>
            <person name="Liu X."/>
            <person name="Fung C.S."/>
            <person name="Xiao X."/>
            <person name="Malainual N."/>
            <person name="Hou J."/>
            <person name="Wang L."/>
            <person name="Wang M."/>
            <person name="Yang K.Y."/>
            <person name="Cui Y."/>
            <person name="Leung E.L."/>
            <person name="Nong W."/>
            <person name="Shin S.K."/>
            <person name="Au S.W."/>
            <person name="Jeong K.Y."/>
            <person name="Chew F.T."/>
            <person name="Hui J.H."/>
            <person name="Leung T.F."/>
            <person name="Tungtrongchitr A."/>
            <person name="Zhong N."/>
            <person name="Liu Z."/>
            <person name="Tsui S.K."/>
        </authorList>
    </citation>
    <scope>NUCLEOTIDE SEQUENCE [LARGE SCALE GENOMIC DNA]</scope>
    <source>
        <strain evidence="3">Derp</strain>
    </source>
</reference>
<feature type="transmembrane region" description="Helical" evidence="1">
    <location>
        <begin position="178"/>
        <end position="197"/>
    </location>
</feature>
<dbReference type="InterPro" id="IPR016035">
    <property type="entry name" value="Acyl_Trfase/lysoPLipase"/>
</dbReference>
<name>A0ABQ8JE59_DERPT</name>
<keyword evidence="1" id="KW-1133">Transmembrane helix</keyword>
<dbReference type="Gene3D" id="3.30.70.250">
    <property type="entry name" value="Malonyl-CoA ACP transacylase, ACP-binding"/>
    <property type="match status" value="1"/>
</dbReference>
<organism evidence="3 4">
    <name type="scientific">Dermatophagoides pteronyssinus</name>
    <name type="common">European house dust mite</name>
    <dbReference type="NCBI Taxonomy" id="6956"/>
    <lineage>
        <taxon>Eukaryota</taxon>
        <taxon>Metazoa</taxon>
        <taxon>Ecdysozoa</taxon>
        <taxon>Arthropoda</taxon>
        <taxon>Chelicerata</taxon>
        <taxon>Arachnida</taxon>
        <taxon>Acari</taxon>
        <taxon>Acariformes</taxon>
        <taxon>Sarcoptiformes</taxon>
        <taxon>Astigmata</taxon>
        <taxon>Psoroptidia</taxon>
        <taxon>Analgoidea</taxon>
        <taxon>Pyroglyphidae</taxon>
        <taxon>Dermatophagoidinae</taxon>
        <taxon>Dermatophagoides</taxon>
    </lineage>
</organism>
<dbReference type="Pfam" id="PF00698">
    <property type="entry name" value="Acyl_transf_1"/>
    <property type="match status" value="1"/>
</dbReference>
<dbReference type="Proteomes" id="UP000887458">
    <property type="component" value="Unassembled WGS sequence"/>
</dbReference>
<dbReference type="EMBL" id="NJHN03000047">
    <property type="protein sequence ID" value="KAH9420720.1"/>
    <property type="molecule type" value="Genomic_DNA"/>
</dbReference>
<dbReference type="SUPFAM" id="SSF52151">
    <property type="entry name" value="FabD/lysophospholipase-like"/>
    <property type="match status" value="1"/>
</dbReference>
<sequence length="579" mass="65425">MDEKLQARSIQARCVGDGDGDNNNNDDDVIRSQQDDIKSIAIMSIDDENPKQKELISNKIVANHCSNLDHLFRTQMTINTIYKRIQDKLDRLDNKILFSTFLCFISLLFIIMAILSYFSINKESLIAAIVASALFSNILNLITLCANHCGNYFIVYLYCMLTLLHILVNIFIAISFHWFFLAILFQIFAVILATAHLRRIKREQFPRFQNDLKNGESVSVDEANKNFLHPQNSTDVVGTKKNDEIQLNSQLHLVKSRLKINPKDTSIILFPGQGSQFVGMGSAIFDAPNVEKMFAKAKTILGYDLLKLCINGPMEVLTKTEHCQPAIFVTSLGAVEYLRHTKVTEVESCVATAGFSIGEITALVFANAMSFEDGLRLVKLRASAMQLASETVPSAMCTVFLYADAQIKLACQAAREWCKRLQIPDEHAVCSIANHLFPHCKVIAGHEEAIKFLQLNAKDFGIKRMRRLPVSGAFHTTLMKPAEKVLKQVLEKMNLEIPLIPVYSNYDAKIYRSVNEIREKLALQICSPVKWEQILHRMYDRSNDTSYPQTYECGPGTGLLSTLEMVNREARKFSKHVKN</sequence>